<reference evidence="2" key="1">
    <citation type="journal article" date="2020" name="mSystems">
        <title>Genome- and Community-Level Interaction Insights into Carbon Utilization and Element Cycling Functions of Hydrothermarchaeota in Hydrothermal Sediment.</title>
        <authorList>
            <person name="Zhou Z."/>
            <person name="Liu Y."/>
            <person name="Xu W."/>
            <person name="Pan J."/>
            <person name="Luo Z.H."/>
            <person name="Li M."/>
        </authorList>
    </citation>
    <scope>NUCLEOTIDE SEQUENCE [LARGE SCALE GENOMIC DNA]</scope>
    <source>
        <strain evidence="2">SpSt-81</strain>
    </source>
</reference>
<protein>
    <submittedName>
        <fullName evidence="2">DUF882 domain-containing protein</fullName>
    </submittedName>
</protein>
<feature type="domain" description="Peptidase M15A C-terminal" evidence="1">
    <location>
        <begin position="27"/>
        <end position="109"/>
    </location>
</feature>
<sequence>MPEINDIKISKNFYLKDFQCPCCKKVIIHPSLLDEMEKLSAMVKGKIKITSGYRCEKHNKEVGGVPNSKHMKGLACDITATDLQEVYNIAKKLKFSFVKLDEKKKYIHMEV</sequence>
<dbReference type="EMBL" id="DTIN01000005">
    <property type="protein sequence ID" value="HFX12566.1"/>
    <property type="molecule type" value="Genomic_DNA"/>
</dbReference>
<organism evidence="2">
    <name type="scientific">Dictyoglomus thermophilum</name>
    <dbReference type="NCBI Taxonomy" id="14"/>
    <lineage>
        <taxon>Bacteria</taxon>
        <taxon>Pseudomonadati</taxon>
        <taxon>Dictyoglomota</taxon>
        <taxon>Dictyoglomia</taxon>
        <taxon>Dictyoglomales</taxon>
        <taxon>Dictyoglomaceae</taxon>
        <taxon>Dictyoglomus</taxon>
    </lineage>
</organism>
<dbReference type="SUPFAM" id="SSF55166">
    <property type="entry name" value="Hedgehog/DD-peptidase"/>
    <property type="match status" value="1"/>
</dbReference>
<name>A0A7C3MPJ3_DICTH</name>
<comment type="caution">
    <text evidence="2">The sequence shown here is derived from an EMBL/GenBank/DDBJ whole genome shotgun (WGS) entry which is preliminary data.</text>
</comment>
<dbReference type="AlphaFoldDB" id="A0A7C3MPJ3"/>
<evidence type="ECO:0000259" key="1">
    <source>
        <dbReference type="Pfam" id="PF08291"/>
    </source>
</evidence>
<evidence type="ECO:0000313" key="2">
    <source>
        <dbReference type="EMBL" id="HFX12566.1"/>
    </source>
</evidence>
<dbReference type="InterPro" id="IPR013230">
    <property type="entry name" value="Peptidase_M15A_C"/>
</dbReference>
<gene>
    <name evidence="2" type="ORF">ENW00_00160</name>
</gene>
<proteinExistence type="predicted"/>
<accession>A0A7C3MPJ3</accession>
<dbReference type="Pfam" id="PF08291">
    <property type="entry name" value="Peptidase_M15_3"/>
    <property type="match status" value="1"/>
</dbReference>
<dbReference type="Gene3D" id="3.30.1380.10">
    <property type="match status" value="1"/>
</dbReference>
<dbReference type="InterPro" id="IPR009045">
    <property type="entry name" value="Zn_M74/Hedgehog-like"/>
</dbReference>